<accession>A0AA88A390</accession>
<evidence type="ECO:0000313" key="2">
    <source>
        <dbReference type="EMBL" id="GMN44915.1"/>
    </source>
</evidence>
<dbReference type="Proteomes" id="UP001187192">
    <property type="component" value="Unassembled WGS sequence"/>
</dbReference>
<dbReference type="PANTHER" id="PTHR36856:SF2">
    <property type="match status" value="1"/>
</dbReference>
<feature type="region of interest" description="Disordered" evidence="1">
    <location>
        <begin position="35"/>
        <end position="64"/>
    </location>
</feature>
<comment type="caution">
    <text evidence="2">The sequence shown here is derived from an EMBL/GenBank/DDBJ whole genome shotgun (WGS) entry which is preliminary data.</text>
</comment>
<dbReference type="PANTHER" id="PTHR36856">
    <property type="entry name" value="OS07G0175200 PROTEIN"/>
    <property type="match status" value="1"/>
</dbReference>
<keyword evidence="3" id="KW-1185">Reference proteome</keyword>
<proteinExistence type="predicted"/>
<protein>
    <submittedName>
        <fullName evidence="2">Uncharacterized protein</fullName>
    </submittedName>
</protein>
<evidence type="ECO:0000256" key="1">
    <source>
        <dbReference type="SAM" id="MobiDB-lite"/>
    </source>
</evidence>
<evidence type="ECO:0000313" key="3">
    <source>
        <dbReference type="Proteomes" id="UP001187192"/>
    </source>
</evidence>
<organism evidence="2 3">
    <name type="scientific">Ficus carica</name>
    <name type="common">Common fig</name>
    <dbReference type="NCBI Taxonomy" id="3494"/>
    <lineage>
        <taxon>Eukaryota</taxon>
        <taxon>Viridiplantae</taxon>
        <taxon>Streptophyta</taxon>
        <taxon>Embryophyta</taxon>
        <taxon>Tracheophyta</taxon>
        <taxon>Spermatophyta</taxon>
        <taxon>Magnoliopsida</taxon>
        <taxon>eudicotyledons</taxon>
        <taxon>Gunneridae</taxon>
        <taxon>Pentapetalae</taxon>
        <taxon>rosids</taxon>
        <taxon>fabids</taxon>
        <taxon>Rosales</taxon>
        <taxon>Moraceae</taxon>
        <taxon>Ficeae</taxon>
        <taxon>Ficus</taxon>
    </lineage>
</organism>
<dbReference type="AlphaFoldDB" id="A0AA88A390"/>
<reference evidence="2" key="1">
    <citation type="submission" date="2023-07" db="EMBL/GenBank/DDBJ databases">
        <title>draft genome sequence of fig (Ficus carica).</title>
        <authorList>
            <person name="Takahashi T."/>
            <person name="Nishimura K."/>
        </authorList>
    </citation>
    <scope>NUCLEOTIDE SEQUENCE</scope>
</reference>
<name>A0AA88A390_FICCA</name>
<gene>
    <name evidence="2" type="ORF">TIFTF001_014115</name>
</gene>
<dbReference type="EMBL" id="BTGU01000019">
    <property type="protein sequence ID" value="GMN44915.1"/>
    <property type="molecule type" value="Genomic_DNA"/>
</dbReference>
<sequence>MAEKADVAGSTEKDEILSKTGELEEALRKCLSENNGDQTKCRSKVQAIQSPSSSPRRVPRKKLAPFRLRKGSIIDV</sequence>